<proteinExistence type="inferred from homology"/>
<sequence>MKRLKSSEDLDSHWDKGVIKDWGRKNENFGLHRLLSHRSFYYKPESGKKGVATSSSRYDWIEDDISREFYYDVYCYDRRKSYDHYRDGGDRAITSSSPARFQSPLNRDIMLMPVGITTFSNTSKATASLNAHGLVNGIDASKLDEKAGYKSESEREKYDFTLDDDSDMDNAFAVEQDENSDVFKIERGLVLDENFPLRDVRRKVKKFRVDSLEKVKASDKNSIRVDDYRINVNSPQQKYGNQSDPGPKPPVSSRTSLSGMENIGADSRISVSSITAEMSTLSNDMETQHKDIGETVSLPRPRWSSARDREIQNARLQIESAPISRNTPGLHAFAFQNVTMFKRSYELMESMLKVFVYREGEKPIFHQPNLIGVYASEGWFMKLIEGNKRFVTRDPKKAHLFYLPFSSEKLRRALHQPQFLTHMDLEEHLKNYINIIAKWYPYWNRTYGADHFLGPEFTRNSTGNCIRALCNSNVASGFKIGKDVSLPTTAVRTTQNPTKDLRGKPPSKRHILAFFAGGMHGYLRPILLQYWSNKEPDMKISGPMARDVEGHS</sequence>
<protein>
    <recommendedName>
        <fullName evidence="7">Exostosin GT47 domain-containing protein</fullName>
    </recommendedName>
</protein>
<comment type="similarity">
    <text evidence="2">Belongs to the glycosyltransferase 47 family.</text>
</comment>
<keyword evidence="9" id="KW-1185">Reference proteome</keyword>
<evidence type="ECO:0000256" key="4">
    <source>
        <dbReference type="ARBA" id="ARBA00022968"/>
    </source>
</evidence>
<evidence type="ECO:0000313" key="8">
    <source>
        <dbReference type="EMBL" id="KAK2996948.1"/>
    </source>
</evidence>
<keyword evidence="4" id="KW-0812">Transmembrane</keyword>
<keyword evidence="5" id="KW-0333">Golgi apparatus</keyword>
<keyword evidence="4" id="KW-0735">Signal-anchor</keyword>
<evidence type="ECO:0000256" key="3">
    <source>
        <dbReference type="ARBA" id="ARBA00022676"/>
    </source>
</evidence>
<dbReference type="InterPro" id="IPR004263">
    <property type="entry name" value="Exostosin"/>
</dbReference>
<gene>
    <name evidence="8" type="ORF">RJ639_026274</name>
</gene>
<feature type="domain" description="Exostosin GT47" evidence="7">
    <location>
        <begin position="349"/>
        <end position="539"/>
    </location>
</feature>
<dbReference type="Proteomes" id="UP001188597">
    <property type="component" value="Unassembled WGS sequence"/>
</dbReference>
<evidence type="ECO:0000259" key="7">
    <source>
        <dbReference type="Pfam" id="PF03016"/>
    </source>
</evidence>
<dbReference type="Pfam" id="PF03016">
    <property type="entry name" value="Exostosin_GT47"/>
    <property type="match status" value="1"/>
</dbReference>
<dbReference type="InterPro" id="IPR040911">
    <property type="entry name" value="Exostosin_GT47"/>
</dbReference>
<dbReference type="GO" id="GO:0000139">
    <property type="term" value="C:Golgi membrane"/>
    <property type="evidence" value="ECO:0007669"/>
    <property type="project" value="UniProtKB-SubCell"/>
</dbReference>
<feature type="compositionally biased region" description="Polar residues" evidence="6">
    <location>
        <begin position="231"/>
        <end position="244"/>
    </location>
</feature>
<organism evidence="8 9">
    <name type="scientific">Escallonia herrerae</name>
    <dbReference type="NCBI Taxonomy" id="1293975"/>
    <lineage>
        <taxon>Eukaryota</taxon>
        <taxon>Viridiplantae</taxon>
        <taxon>Streptophyta</taxon>
        <taxon>Embryophyta</taxon>
        <taxon>Tracheophyta</taxon>
        <taxon>Spermatophyta</taxon>
        <taxon>Magnoliopsida</taxon>
        <taxon>eudicotyledons</taxon>
        <taxon>Gunneridae</taxon>
        <taxon>Pentapetalae</taxon>
        <taxon>asterids</taxon>
        <taxon>campanulids</taxon>
        <taxon>Escalloniales</taxon>
        <taxon>Escalloniaceae</taxon>
        <taxon>Escallonia</taxon>
    </lineage>
</organism>
<comment type="caution">
    <text evidence="8">The sequence shown here is derived from an EMBL/GenBank/DDBJ whole genome shotgun (WGS) entry which is preliminary data.</text>
</comment>
<evidence type="ECO:0000256" key="5">
    <source>
        <dbReference type="ARBA" id="ARBA00023034"/>
    </source>
</evidence>
<name>A0AA88RVA2_9ASTE</name>
<evidence type="ECO:0000256" key="6">
    <source>
        <dbReference type="SAM" id="MobiDB-lite"/>
    </source>
</evidence>
<dbReference type="AlphaFoldDB" id="A0AA88RVA2"/>
<keyword evidence="3" id="KW-0808">Transferase</keyword>
<dbReference type="GO" id="GO:0016757">
    <property type="term" value="F:glycosyltransferase activity"/>
    <property type="evidence" value="ECO:0007669"/>
    <property type="project" value="UniProtKB-KW"/>
</dbReference>
<keyword evidence="3" id="KW-0328">Glycosyltransferase</keyword>
<dbReference type="EMBL" id="JAVXUP010004568">
    <property type="protein sequence ID" value="KAK2996948.1"/>
    <property type="molecule type" value="Genomic_DNA"/>
</dbReference>
<evidence type="ECO:0000256" key="2">
    <source>
        <dbReference type="ARBA" id="ARBA00010271"/>
    </source>
</evidence>
<feature type="region of interest" description="Disordered" evidence="6">
    <location>
        <begin position="226"/>
        <end position="258"/>
    </location>
</feature>
<dbReference type="PANTHER" id="PTHR11062">
    <property type="entry name" value="EXOSTOSIN HEPARAN SULFATE GLYCOSYLTRANSFERASE -RELATED"/>
    <property type="match status" value="1"/>
</dbReference>
<evidence type="ECO:0000313" key="9">
    <source>
        <dbReference type="Proteomes" id="UP001188597"/>
    </source>
</evidence>
<comment type="subcellular location">
    <subcellularLocation>
        <location evidence="1">Golgi apparatus membrane</location>
        <topology evidence="1">Single-pass type II membrane protein</topology>
    </subcellularLocation>
</comment>
<accession>A0AA88RVA2</accession>
<evidence type="ECO:0000256" key="1">
    <source>
        <dbReference type="ARBA" id="ARBA00004323"/>
    </source>
</evidence>
<reference evidence="8" key="1">
    <citation type="submission" date="2022-12" db="EMBL/GenBank/DDBJ databases">
        <title>Draft genome assemblies for two species of Escallonia (Escalloniales).</title>
        <authorList>
            <person name="Chanderbali A."/>
            <person name="Dervinis C."/>
            <person name="Anghel I."/>
            <person name="Soltis D."/>
            <person name="Soltis P."/>
            <person name="Zapata F."/>
        </authorList>
    </citation>
    <scope>NUCLEOTIDE SEQUENCE</scope>
    <source>
        <strain evidence="8">UCBG64.0493</strain>
        <tissue evidence="8">Leaf</tissue>
    </source>
</reference>
<dbReference type="PANTHER" id="PTHR11062:SF77">
    <property type="entry name" value="GLYCOSYLTRANSFERASE FAMILY EXOSTOSIN PROTEIN"/>
    <property type="match status" value="1"/>
</dbReference>